<dbReference type="Gene3D" id="3.40.190.10">
    <property type="entry name" value="Periplasmic binding protein-like II"/>
    <property type="match status" value="1"/>
</dbReference>
<dbReference type="PANTHER" id="PTHR30006">
    <property type="entry name" value="THIAMINE-BINDING PERIPLASMIC PROTEIN-RELATED"/>
    <property type="match status" value="1"/>
</dbReference>
<dbReference type="OrthoDB" id="9791045at2"/>
<dbReference type="EMBL" id="CP016094">
    <property type="protein sequence ID" value="AOS46282.1"/>
    <property type="molecule type" value="Genomic_DNA"/>
</dbReference>
<dbReference type="Proteomes" id="UP000095228">
    <property type="component" value="Chromosome"/>
</dbReference>
<dbReference type="STRING" id="1838286.Verru16b_03382"/>
<dbReference type="AlphaFoldDB" id="A0A1D8AZF9"/>
<evidence type="ECO:0000313" key="3">
    <source>
        <dbReference type="Proteomes" id="UP000095228"/>
    </source>
</evidence>
<reference evidence="2 3" key="1">
    <citation type="submission" date="2016-06" db="EMBL/GenBank/DDBJ databases">
        <title>Three novel species with peptidoglycan cell walls form the new genus Lacunisphaera gen. nov. in the family Opitutaceae of the verrucomicrobial subdivision 4.</title>
        <authorList>
            <person name="Rast P."/>
            <person name="Gloeckner I."/>
            <person name="Jogler M."/>
            <person name="Boedeker C."/>
            <person name="Jeske O."/>
            <person name="Wiegand S."/>
            <person name="Reinhardt R."/>
            <person name="Schumann P."/>
            <person name="Rohde M."/>
            <person name="Spring S."/>
            <person name="Gloeckner F.O."/>
            <person name="Jogler C."/>
        </authorList>
    </citation>
    <scope>NUCLEOTIDE SEQUENCE [LARGE SCALE GENOMIC DNA]</scope>
    <source>
        <strain evidence="2 3">IG16b</strain>
    </source>
</reference>
<keyword evidence="1" id="KW-0732">Signal</keyword>
<evidence type="ECO:0000256" key="1">
    <source>
        <dbReference type="ARBA" id="ARBA00022729"/>
    </source>
</evidence>
<dbReference type="KEGG" id="obg:Verru16b_03382"/>
<dbReference type="Pfam" id="PF13343">
    <property type="entry name" value="SBP_bac_6"/>
    <property type="match status" value="1"/>
</dbReference>
<keyword evidence="3" id="KW-1185">Reference proteome</keyword>
<protein>
    <recommendedName>
        <fullName evidence="4">Phosphoglycerate transport regulatory protein PgtC</fullName>
    </recommendedName>
</protein>
<evidence type="ECO:0008006" key="4">
    <source>
        <dbReference type="Google" id="ProtNLM"/>
    </source>
</evidence>
<gene>
    <name evidence="2" type="ORF">Verru16b_03382</name>
</gene>
<sequence length="536" mass="59085">MNRVLIILALVAVVALPFVLRPKKAAASKADGTVVIITPHNEAIRQEYAQGFQEWYRARTGQTVTIDWRVIGGTSEIARFLESEYVSSFQNHWTRKLGKAWSIDVQAAFANGRLAKDASPEALAARKEFMASEVGCGIDVFFGGGTYDFIRQADAGRIVDSGLLQAKPEWFTDDVIPASYTGEPYRDKAGRWLGPVLSGHGMLYNLDSLERLGVPAPRGWADLTNPRLFGEVAVCDPTKSGSIAKSFETIIQEQIYREWARLAAATGQPKASLEKQAVTQGWEQGLRLLQLIGANARYFTDSSQKPPIDVAAGNCAVGMCIDFYGRYQEQSSAERSGRQRLGFHMPVDGTTLSPDPIALMRGAPNRAIAVAFLEYVMSIEGQKLWNFKPGTPGGPGHFALRRLPIRKDFYTNPAFAAHRSDPDVNPYAGESPLVYNAAWTGGLFREMAFVIRVMAIDTHNELAAAWRAINAPGLDPAKREQALAVLTDLSVVNYAEMFSRVKVALNAKNKVDEVRLASDLADHFRAQYRRAEELAR</sequence>
<evidence type="ECO:0000313" key="2">
    <source>
        <dbReference type="EMBL" id="AOS46282.1"/>
    </source>
</evidence>
<accession>A0A1D8AZF9</accession>
<dbReference type="RefSeq" id="WP_069963355.1">
    <property type="nucleotide sequence ID" value="NZ_CP016094.1"/>
</dbReference>
<proteinExistence type="predicted"/>
<organism evidence="2 3">
    <name type="scientific">Lacunisphaera limnophila</name>
    <dbReference type="NCBI Taxonomy" id="1838286"/>
    <lineage>
        <taxon>Bacteria</taxon>
        <taxon>Pseudomonadati</taxon>
        <taxon>Verrucomicrobiota</taxon>
        <taxon>Opitutia</taxon>
        <taxon>Opitutales</taxon>
        <taxon>Opitutaceae</taxon>
        <taxon>Lacunisphaera</taxon>
    </lineage>
</organism>
<dbReference type="SUPFAM" id="SSF53850">
    <property type="entry name" value="Periplasmic binding protein-like II"/>
    <property type="match status" value="1"/>
</dbReference>
<dbReference type="PANTHER" id="PTHR30006:SF24">
    <property type="entry name" value="SLL0237 PROTEIN"/>
    <property type="match status" value="1"/>
</dbReference>
<name>A0A1D8AZF9_9BACT</name>